<gene>
    <name evidence="5" type="ORF">GDO78_017071</name>
</gene>
<feature type="region of interest" description="Disordered" evidence="3">
    <location>
        <begin position="53"/>
        <end position="73"/>
    </location>
</feature>
<dbReference type="PANTHER" id="PTHR27001">
    <property type="entry name" value="OS01G0253100 PROTEIN"/>
    <property type="match status" value="1"/>
</dbReference>
<dbReference type="Pfam" id="PF00069">
    <property type="entry name" value="Pkinase"/>
    <property type="match status" value="1"/>
</dbReference>
<evidence type="ECO:0000313" key="5">
    <source>
        <dbReference type="EMBL" id="KAG9466192.1"/>
    </source>
</evidence>
<dbReference type="Gene3D" id="1.10.510.10">
    <property type="entry name" value="Transferase(Phosphotransferase) domain 1"/>
    <property type="match status" value="1"/>
</dbReference>
<dbReference type="Proteomes" id="UP000770717">
    <property type="component" value="Unassembled WGS sequence"/>
</dbReference>
<name>A0A8J6C836_ELECQ</name>
<comment type="caution">
    <text evidence="5">The sequence shown here is derived from an EMBL/GenBank/DDBJ whole genome shotgun (WGS) entry which is preliminary data.</text>
</comment>
<dbReference type="SUPFAM" id="SSF47986">
    <property type="entry name" value="DEATH domain"/>
    <property type="match status" value="1"/>
</dbReference>
<dbReference type="OrthoDB" id="4062651at2759"/>
<organism evidence="5 6">
    <name type="scientific">Eleutherodactylus coqui</name>
    <name type="common">Puerto Rican coqui</name>
    <dbReference type="NCBI Taxonomy" id="57060"/>
    <lineage>
        <taxon>Eukaryota</taxon>
        <taxon>Metazoa</taxon>
        <taxon>Chordata</taxon>
        <taxon>Craniata</taxon>
        <taxon>Vertebrata</taxon>
        <taxon>Euteleostomi</taxon>
        <taxon>Amphibia</taxon>
        <taxon>Batrachia</taxon>
        <taxon>Anura</taxon>
        <taxon>Neobatrachia</taxon>
        <taxon>Hyloidea</taxon>
        <taxon>Eleutherodactylidae</taxon>
        <taxon>Eleutherodactylinae</taxon>
        <taxon>Eleutherodactylus</taxon>
        <taxon>Eleutherodactylus</taxon>
    </lineage>
</organism>
<dbReference type="EMBL" id="WNTK01002279">
    <property type="protein sequence ID" value="KAG9466192.1"/>
    <property type="molecule type" value="Genomic_DNA"/>
</dbReference>
<evidence type="ECO:0000256" key="2">
    <source>
        <dbReference type="ARBA" id="ARBA00022840"/>
    </source>
</evidence>
<feature type="region of interest" description="Disordered" evidence="3">
    <location>
        <begin position="529"/>
        <end position="562"/>
    </location>
</feature>
<keyword evidence="1" id="KW-0547">Nucleotide-binding</keyword>
<accession>A0A8J6C836</accession>
<evidence type="ECO:0000256" key="1">
    <source>
        <dbReference type="ARBA" id="ARBA00022741"/>
    </source>
</evidence>
<evidence type="ECO:0000259" key="4">
    <source>
        <dbReference type="PROSITE" id="PS50011"/>
    </source>
</evidence>
<dbReference type="PANTHER" id="PTHR27001:SF934">
    <property type="entry name" value="INTERLEUKIN-1 RECEPTOR-ASSOCIATED KINASE-LIKE 2"/>
    <property type="match status" value="1"/>
</dbReference>
<dbReference type="InterPro" id="IPR000719">
    <property type="entry name" value="Prot_kinase_dom"/>
</dbReference>
<keyword evidence="2" id="KW-0067">ATP-binding</keyword>
<dbReference type="InterPro" id="IPR011029">
    <property type="entry name" value="DEATH-like_dom_sf"/>
</dbReference>
<dbReference type="Gene3D" id="3.30.200.20">
    <property type="entry name" value="Phosphorylase Kinase, domain 1"/>
    <property type="match status" value="1"/>
</dbReference>
<sequence length="595" mass="66439">MRRRSGDYVTRELLWSWGQQLATVQDLQFILQKLQLYRALNILQQSPYSLATTPVTDERREAPHDSGGAGRNCSNCNSVTEIVAGSIMQSLPLPPQPPSELLRSLSYSDQVSSTDQVLSTPQQEISLSLITTCQHWTRQQLEETTDGFSADRRIHSGQFSDVFLGQKGDNMYAVKRLKEVQMQQSDSFYEKEAQIGFRCHHPNLLKLLGFCADGGQCHLIYRFMKRGSLDVALQNAGSYILGWEKRLGIAVGLLQGVDHLHATGIFHGNIKSSNVFLDEDFTAKLGHPGSHFSPHRAANYTNMKTYELQRFQPYLPDSYLRSGLLTAQMDIFSCGVVLTELLTGQKPIDKDRDPPYLKDLILTEVEQVRLQAQSDGHRMESVDLLCASEISRKYADKRLERLGRSSAVHWASAICLCLTKKRALLSEVIKVLEKAQESITAALREPQEDMMFSVNIPEECDESLSLGSTQGEALPPHSISSKAAWSMNSVSDPGAIYSSAQNEGFKKSPCELDESGSFDLYPGHSWYRTESSSGGHQANSCAPEGDLTQRFSNSPTESNDPSWEIEINEAKMKLMEDIRLYADEKVDSSVLFDSA</sequence>
<evidence type="ECO:0000256" key="3">
    <source>
        <dbReference type="SAM" id="MobiDB-lite"/>
    </source>
</evidence>
<dbReference type="AlphaFoldDB" id="A0A8J6C836"/>
<feature type="domain" description="Protein kinase" evidence="4">
    <location>
        <begin position="148"/>
        <end position="452"/>
    </location>
</feature>
<evidence type="ECO:0000313" key="6">
    <source>
        <dbReference type="Proteomes" id="UP000770717"/>
    </source>
</evidence>
<dbReference type="GO" id="GO:0004672">
    <property type="term" value="F:protein kinase activity"/>
    <property type="evidence" value="ECO:0007669"/>
    <property type="project" value="InterPro"/>
</dbReference>
<feature type="compositionally biased region" description="Polar residues" evidence="3">
    <location>
        <begin position="529"/>
        <end position="540"/>
    </location>
</feature>
<feature type="compositionally biased region" description="Polar residues" evidence="3">
    <location>
        <begin position="549"/>
        <end position="561"/>
    </location>
</feature>
<dbReference type="Gene3D" id="1.10.533.10">
    <property type="entry name" value="Death Domain, Fas"/>
    <property type="match status" value="1"/>
</dbReference>
<reference evidence="5" key="1">
    <citation type="thesis" date="2020" institute="ProQuest LLC" country="789 East Eisenhower Parkway, Ann Arbor, MI, USA">
        <title>Comparative Genomics and Chromosome Evolution.</title>
        <authorList>
            <person name="Mudd A.B."/>
        </authorList>
    </citation>
    <scope>NUCLEOTIDE SEQUENCE</scope>
    <source>
        <strain evidence="5">HN-11 Male</strain>
        <tissue evidence="5">Kidney and liver</tissue>
    </source>
</reference>
<protein>
    <recommendedName>
        <fullName evidence="4">Protein kinase domain-containing protein</fullName>
    </recommendedName>
</protein>
<dbReference type="GO" id="GO:0005524">
    <property type="term" value="F:ATP binding"/>
    <property type="evidence" value="ECO:0007669"/>
    <property type="project" value="UniProtKB-KW"/>
</dbReference>
<dbReference type="GO" id="GO:0005886">
    <property type="term" value="C:plasma membrane"/>
    <property type="evidence" value="ECO:0007669"/>
    <property type="project" value="TreeGrafter"/>
</dbReference>
<dbReference type="PROSITE" id="PS50011">
    <property type="entry name" value="PROTEIN_KINASE_DOM"/>
    <property type="match status" value="1"/>
</dbReference>
<keyword evidence="6" id="KW-1185">Reference proteome</keyword>
<dbReference type="InterPro" id="IPR011009">
    <property type="entry name" value="Kinase-like_dom_sf"/>
</dbReference>
<dbReference type="SUPFAM" id="SSF56112">
    <property type="entry name" value="Protein kinase-like (PK-like)"/>
    <property type="match status" value="1"/>
</dbReference>
<proteinExistence type="predicted"/>